<dbReference type="EMBL" id="VYKL01000026">
    <property type="protein sequence ID" value="KAA9021661.1"/>
    <property type="molecule type" value="Genomic_DNA"/>
</dbReference>
<dbReference type="InterPro" id="IPR029756">
    <property type="entry name" value="MTH1187/YkoF-like"/>
</dbReference>
<reference evidence="3 4" key="1">
    <citation type="submission" date="2019-09" db="EMBL/GenBank/DDBJ databases">
        <title>Whole genome sequences of isolates from the Mars Exploration Rovers.</title>
        <authorList>
            <person name="Seuylemezian A."/>
            <person name="Vaishampayan P."/>
        </authorList>
    </citation>
    <scope>NUCLEOTIDE SEQUENCE [LARGE SCALE GENOMIC DNA]</scope>
    <source>
        <strain evidence="3 4">MER_TA_151</strain>
    </source>
</reference>
<evidence type="ECO:0000256" key="1">
    <source>
        <dbReference type="ARBA" id="ARBA00010272"/>
    </source>
</evidence>
<dbReference type="Gene3D" id="3.30.70.930">
    <property type="match status" value="1"/>
</dbReference>
<name>A0A5J5HLT1_9BACI</name>
<evidence type="ECO:0000313" key="4">
    <source>
        <dbReference type="Proteomes" id="UP000326671"/>
    </source>
</evidence>
<dbReference type="GO" id="GO:0005829">
    <property type="term" value="C:cytosol"/>
    <property type="evidence" value="ECO:0007669"/>
    <property type="project" value="TreeGrafter"/>
</dbReference>
<keyword evidence="4" id="KW-1185">Reference proteome</keyword>
<dbReference type="PANTHER" id="PTHR33777">
    <property type="entry name" value="UPF0045 PROTEIN ECM15"/>
    <property type="match status" value="1"/>
</dbReference>
<dbReference type="InterPro" id="IPR002767">
    <property type="entry name" value="Thiamine_BP"/>
</dbReference>
<dbReference type="AlphaFoldDB" id="A0A5J5HLT1"/>
<dbReference type="PANTHER" id="PTHR33777:SF1">
    <property type="entry name" value="UPF0045 PROTEIN ECM15"/>
    <property type="match status" value="1"/>
</dbReference>
<feature type="domain" description="Thiamine-binding protein" evidence="2">
    <location>
        <begin position="6"/>
        <end position="91"/>
    </location>
</feature>
<dbReference type="Proteomes" id="UP000326671">
    <property type="component" value="Unassembled WGS sequence"/>
</dbReference>
<comment type="similarity">
    <text evidence="1">Belongs to the UPF0045 family.</text>
</comment>
<comment type="caution">
    <text evidence="3">The sequence shown here is derived from an EMBL/GenBank/DDBJ whole genome shotgun (WGS) entry which is preliminary data.</text>
</comment>
<dbReference type="InterPro" id="IPR051614">
    <property type="entry name" value="UPF0045_domain"/>
</dbReference>
<evidence type="ECO:0000313" key="3">
    <source>
        <dbReference type="EMBL" id="KAA9021661.1"/>
    </source>
</evidence>
<gene>
    <name evidence="3" type="ORF">F4V44_16885</name>
</gene>
<dbReference type="SUPFAM" id="SSF89957">
    <property type="entry name" value="MTH1187/YkoF-like"/>
    <property type="match status" value="1"/>
</dbReference>
<dbReference type="OrthoDB" id="5886358at2"/>
<dbReference type="Pfam" id="PF01910">
    <property type="entry name" value="Thiamine_BP"/>
    <property type="match status" value="1"/>
</dbReference>
<sequence length="96" mass="10793">MAKSLVSIQIIPKTPNGENVIPFVDEAIKIIAESGMKYEVHPLETTVEGDLTAIFTMITKMNERMIEMGSHNVITQIKTLYQPSGIQMVDLTEKYH</sequence>
<proteinExistence type="inferred from homology"/>
<dbReference type="RefSeq" id="WP_150441188.1">
    <property type="nucleotide sequence ID" value="NZ_VYKL01000026.1"/>
</dbReference>
<protein>
    <submittedName>
        <fullName evidence="3">Thiamine-binding protein</fullName>
    </submittedName>
</protein>
<accession>A0A5J5HLT1</accession>
<organism evidence="3 4">
    <name type="scientific">Niallia endozanthoxylica</name>
    <dbReference type="NCBI Taxonomy" id="2036016"/>
    <lineage>
        <taxon>Bacteria</taxon>
        <taxon>Bacillati</taxon>
        <taxon>Bacillota</taxon>
        <taxon>Bacilli</taxon>
        <taxon>Bacillales</taxon>
        <taxon>Bacillaceae</taxon>
        <taxon>Niallia</taxon>
    </lineage>
</organism>
<evidence type="ECO:0000259" key="2">
    <source>
        <dbReference type="Pfam" id="PF01910"/>
    </source>
</evidence>